<accession>A0A1Y1S7Q9</accession>
<organism evidence="12 13">
    <name type="scientific">Enterospora canceri</name>
    <dbReference type="NCBI Taxonomy" id="1081671"/>
    <lineage>
        <taxon>Eukaryota</taxon>
        <taxon>Fungi</taxon>
        <taxon>Fungi incertae sedis</taxon>
        <taxon>Microsporidia</taxon>
        <taxon>Enterocytozoonidae</taxon>
        <taxon>Enterospora</taxon>
    </lineage>
</organism>
<dbReference type="VEuPathDB" id="MicrosporidiaDB:ECANGB1_630"/>
<dbReference type="Gene3D" id="2.40.50.140">
    <property type="entry name" value="Nucleic acid-binding proteins"/>
    <property type="match status" value="1"/>
</dbReference>
<comment type="caution">
    <text evidence="12">The sequence shown here is derived from an EMBL/GenBank/DDBJ whole genome shotgun (WGS) entry which is preliminary data.</text>
</comment>
<dbReference type="Pfam" id="PF00152">
    <property type="entry name" value="tRNA-synt_2"/>
    <property type="match status" value="1"/>
</dbReference>
<dbReference type="GO" id="GO:0005524">
    <property type="term" value="F:ATP binding"/>
    <property type="evidence" value="ECO:0007669"/>
    <property type="project" value="UniProtKB-KW"/>
</dbReference>
<evidence type="ECO:0000313" key="13">
    <source>
        <dbReference type="Proteomes" id="UP000192639"/>
    </source>
</evidence>
<comment type="similarity">
    <text evidence="2">Belongs to the class-II aminoacyl-tRNA synthetase family. Type 2 subfamily.</text>
</comment>
<evidence type="ECO:0000259" key="11">
    <source>
        <dbReference type="PROSITE" id="PS50862"/>
    </source>
</evidence>
<sequence>MAEITKQISSIKLAPLKEIKDLNASGDEPVRFRGFLDSSSGMKTTTFMVVRDCLETVQCIHTLPSDATEEVAALFKEHKKMSIETYLEVTGKIKRVSSAIKKCTKKDFEIEVTRIEVLGKVYGKLPFLKKDVTDMSSSTVGYNVRLDNRTLDFRMPATHAMVRVIDQTMFSFRRILRERDFIEIKTSKIIQSGSEGGANMFSVDYFDKKAYLAQSPQLYKQLCVLGGMKRVYEVGHVYRAEVSNINRYLSEFTGLDIEMELETDFIGFIKFVHSVFVGIFESLKSDTAAELEIIRKYSPFDDVAYKNEPVVLTHSECVKMLREAGEEVGEKDDFSRKQEKTLGGLVKQKHGVDLFVCVGYPVEVRAFYTYAEEDGTTRSYDFILNGEEVLSGAQRQTDYEKLKVAIQKKGISLSSLDSYLEPFKYGAPPHIGCGIGLERLLKAFFSQCDIRHFSLFPRDPNRLTP</sequence>
<dbReference type="PANTHER" id="PTHR43450">
    <property type="entry name" value="ASPARTYL-TRNA SYNTHETASE"/>
    <property type="match status" value="1"/>
</dbReference>
<dbReference type="OrthoDB" id="372395at2759"/>
<evidence type="ECO:0000313" key="12">
    <source>
        <dbReference type="EMBL" id="ORD94498.1"/>
    </source>
</evidence>
<evidence type="ECO:0000256" key="1">
    <source>
        <dbReference type="ARBA" id="ARBA00004496"/>
    </source>
</evidence>
<evidence type="ECO:0000256" key="5">
    <source>
        <dbReference type="ARBA" id="ARBA00022598"/>
    </source>
</evidence>
<dbReference type="InterPro" id="IPR002312">
    <property type="entry name" value="Asp/Asn-tRNA-synth_IIb"/>
</dbReference>
<gene>
    <name evidence="12" type="primary">SYDC</name>
    <name evidence="12" type="ORF">ECANGB1_630</name>
</gene>
<evidence type="ECO:0000256" key="7">
    <source>
        <dbReference type="ARBA" id="ARBA00022840"/>
    </source>
</evidence>
<keyword evidence="9" id="KW-0030">Aminoacyl-tRNA synthetase</keyword>
<dbReference type="GO" id="GO:0017101">
    <property type="term" value="C:aminoacyl-tRNA synthetase multienzyme complex"/>
    <property type="evidence" value="ECO:0007669"/>
    <property type="project" value="TreeGrafter"/>
</dbReference>
<keyword evidence="6" id="KW-0547">Nucleotide-binding</keyword>
<dbReference type="PROSITE" id="PS50862">
    <property type="entry name" value="AA_TRNA_LIGASE_II"/>
    <property type="match status" value="1"/>
</dbReference>
<evidence type="ECO:0000256" key="6">
    <source>
        <dbReference type="ARBA" id="ARBA00022741"/>
    </source>
</evidence>
<dbReference type="GO" id="GO:0005829">
    <property type="term" value="C:cytosol"/>
    <property type="evidence" value="ECO:0007669"/>
    <property type="project" value="TreeGrafter"/>
</dbReference>
<dbReference type="PRINTS" id="PR01042">
    <property type="entry name" value="TRNASYNTHASP"/>
</dbReference>
<dbReference type="PANTHER" id="PTHR43450:SF1">
    <property type="entry name" value="ASPARTATE--TRNA LIGASE, CYTOPLASMIC"/>
    <property type="match status" value="1"/>
</dbReference>
<dbReference type="GO" id="GO:0006422">
    <property type="term" value="P:aspartyl-tRNA aminoacylation"/>
    <property type="evidence" value="ECO:0007669"/>
    <property type="project" value="InterPro"/>
</dbReference>
<dbReference type="Gene3D" id="3.30.930.10">
    <property type="entry name" value="Bira Bifunctional Protein, Domain 2"/>
    <property type="match status" value="1"/>
</dbReference>
<dbReference type="NCBIfam" id="NF003483">
    <property type="entry name" value="PRK05159.1"/>
    <property type="match status" value="1"/>
</dbReference>
<feature type="domain" description="Aminoacyl-transfer RNA synthetases class-II family profile" evidence="11">
    <location>
        <begin position="172"/>
        <end position="465"/>
    </location>
</feature>
<evidence type="ECO:0000256" key="8">
    <source>
        <dbReference type="ARBA" id="ARBA00022917"/>
    </source>
</evidence>
<dbReference type="InterPro" id="IPR004364">
    <property type="entry name" value="Aa-tRNA-synt_II"/>
</dbReference>
<keyword evidence="5" id="KW-0436">Ligase</keyword>
<keyword evidence="8" id="KW-0648">Protein biosynthesis</keyword>
<comment type="catalytic activity">
    <reaction evidence="10">
        <text>tRNA(Asp) + L-aspartate + ATP = L-aspartyl-tRNA(Asp) + AMP + diphosphate</text>
        <dbReference type="Rhea" id="RHEA:19649"/>
        <dbReference type="Rhea" id="RHEA-COMP:9660"/>
        <dbReference type="Rhea" id="RHEA-COMP:9678"/>
        <dbReference type="ChEBI" id="CHEBI:29991"/>
        <dbReference type="ChEBI" id="CHEBI:30616"/>
        <dbReference type="ChEBI" id="CHEBI:33019"/>
        <dbReference type="ChEBI" id="CHEBI:78442"/>
        <dbReference type="ChEBI" id="CHEBI:78516"/>
        <dbReference type="ChEBI" id="CHEBI:456215"/>
        <dbReference type="EC" id="6.1.1.12"/>
    </reaction>
</comment>
<keyword evidence="4" id="KW-0963">Cytoplasm</keyword>
<dbReference type="EMBL" id="LWDP01000018">
    <property type="protein sequence ID" value="ORD94498.1"/>
    <property type="molecule type" value="Genomic_DNA"/>
</dbReference>
<dbReference type="InterPro" id="IPR012340">
    <property type="entry name" value="NA-bd_OB-fold"/>
</dbReference>
<dbReference type="InterPro" id="IPR004523">
    <property type="entry name" value="Asp-tRNA_synthase_2"/>
</dbReference>
<evidence type="ECO:0000256" key="4">
    <source>
        <dbReference type="ARBA" id="ARBA00022490"/>
    </source>
</evidence>
<dbReference type="SUPFAM" id="SSF55681">
    <property type="entry name" value="Class II aaRS and biotin synthetases"/>
    <property type="match status" value="1"/>
</dbReference>
<evidence type="ECO:0000256" key="3">
    <source>
        <dbReference type="ARBA" id="ARBA00012841"/>
    </source>
</evidence>
<reference evidence="12 13" key="1">
    <citation type="journal article" date="2017" name="Environ. Microbiol.">
        <title>Decay of the glycolytic pathway and adaptation to intranuclear parasitism within Enterocytozoonidae microsporidia.</title>
        <authorList>
            <person name="Wiredu Boakye D."/>
            <person name="Jaroenlak P."/>
            <person name="Prachumwat A."/>
            <person name="Williams T.A."/>
            <person name="Bateman K.S."/>
            <person name="Itsathitphaisarn O."/>
            <person name="Sritunyalucksana K."/>
            <person name="Paszkiewicz K.H."/>
            <person name="Moore K.A."/>
            <person name="Stentiford G.D."/>
            <person name="Williams B.A."/>
        </authorList>
    </citation>
    <scope>NUCLEOTIDE SEQUENCE [LARGE SCALE GENOMIC DNA]</scope>
    <source>
        <strain evidence="12 13">GB1</strain>
    </source>
</reference>
<dbReference type="EC" id="6.1.1.12" evidence="3"/>
<comment type="subcellular location">
    <subcellularLocation>
        <location evidence="1">Cytoplasm</location>
    </subcellularLocation>
</comment>
<protein>
    <recommendedName>
        <fullName evidence="3">aspartate--tRNA ligase</fullName>
        <ecNumber evidence="3">6.1.1.12</ecNumber>
    </recommendedName>
</protein>
<dbReference type="SUPFAM" id="SSF50249">
    <property type="entry name" value="Nucleic acid-binding proteins"/>
    <property type="match status" value="1"/>
</dbReference>
<dbReference type="GO" id="GO:0004815">
    <property type="term" value="F:aspartate-tRNA ligase activity"/>
    <property type="evidence" value="ECO:0007669"/>
    <property type="project" value="UniProtKB-EC"/>
</dbReference>
<dbReference type="AlphaFoldDB" id="A0A1Y1S7Q9"/>
<keyword evidence="7" id="KW-0067">ATP-binding</keyword>
<dbReference type="InterPro" id="IPR045864">
    <property type="entry name" value="aa-tRNA-synth_II/BPL/LPL"/>
</dbReference>
<evidence type="ECO:0000256" key="2">
    <source>
        <dbReference type="ARBA" id="ARBA00005312"/>
    </source>
</evidence>
<evidence type="ECO:0000256" key="10">
    <source>
        <dbReference type="ARBA" id="ARBA00047904"/>
    </source>
</evidence>
<dbReference type="Proteomes" id="UP000192639">
    <property type="component" value="Unassembled WGS sequence"/>
</dbReference>
<proteinExistence type="inferred from homology"/>
<dbReference type="GO" id="GO:0003723">
    <property type="term" value="F:RNA binding"/>
    <property type="evidence" value="ECO:0007669"/>
    <property type="project" value="TreeGrafter"/>
</dbReference>
<evidence type="ECO:0000256" key="9">
    <source>
        <dbReference type="ARBA" id="ARBA00023146"/>
    </source>
</evidence>
<name>A0A1Y1S7Q9_9MICR</name>
<keyword evidence="13" id="KW-1185">Reference proteome</keyword>
<dbReference type="InterPro" id="IPR006195">
    <property type="entry name" value="aa-tRNA-synth_II"/>
</dbReference>